<dbReference type="GO" id="GO:0003677">
    <property type="term" value="F:DNA binding"/>
    <property type="evidence" value="ECO:0007669"/>
    <property type="project" value="UniProtKB-KW"/>
</dbReference>
<evidence type="ECO:0000259" key="6">
    <source>
        <dbReference type="PROSITE" id="PS50949"/>
    </source>
</evidence>
<feature type="domain" description="HTH gntR-type" evidence="6">
    <location>
        <begin position="2"/>
        <end position="70"/>
    </location>
</feature>
<protein>
    <recommendedName>
        <fullName evidence="6">HTH gntR-type domain-containing protein</fullName>
    </recommendedName>
</protein>
<dbReference type="AlphaFoldDB" id="A0A2U8FX17"/>
<dbReference type="RefSeq" id="WP_109038683.1">
    <property type="nucleotide sequence ID" value="NZ_CP029211.1"/>
</dbReference>
<dbReference type="PANTHER" id="PTHR46577:SF1">
    <property type="entry name" value="HTH-TYPE TRANSCRIPTIONAL REGULATORY PROTEIN GABR"/>
    <property type="match status" value="1"/>
</dbReference>
<evidence type="ECO:0000256" key="1">
    <source>
        <dbReference type="ARBA" id="ARBA00022898"/>
    </source>
</evidence>
<reference evidence="7 8" key="1">
    <citation type="submission" date="2018-05" db="EMBL/GenBank/DDBJ databases">
        <title>complete genome sequence of Aquabacterium olei NBRC 110486.</title>
        <authorList>
            <person name="Tang B."/>
            <person name="Chang J."/>
            <person name="Zhang L."/>
            <person name="Yang H."/>
        </authorList>
    </citation>
    <scope>NUCLEOTIDE SEQUENCE [LARGE SCALE GENOMIC DNA]</scope>
    <source>
        <strain evidence="7 8">NBRC 110486</strain>
        <plasmid evidence="8">ptb101</plasmid>
    </source>
</reference>
<keyword evidence="1" id="KW-0663">Pyridoxal phosphate</keyword>
<dbReference type="InterPro" id="IPR036390">
    <property type="entry name" value="WH_DNA-bd_sf"/>
</dbReference>
<dbReference type="InterPro" id="IPR051446">
    <property type="entry name" value="HTH_trans_reg/aminotransferase"/>
</dbReference>
<dbReference type="SUPFAM" id="SSF46785">
    <property type="entry name" value="Winged helix' DNA-binding domain"/>
    <property type="match status" value="1"/>
</dbReference>
<dbReference type="Pfam" id="PF00392">
    <property type="entry name" value="GntR"/>
    <property type="match status" value="1"/>
</dbReference>
<sequence length="166" mass="17981">MGTRYEELAEAITLRIREGQLRPGEKLPSVRQACQNTHLSPSTVFQAYYLLESRGLIEARPRSGYYVCAPRAVQAGVQGPAAVAQGSTEVSVSASRPDRCSRQTIAFGTPSDSMQATLTMGGWRAPSRPWLRSFERQAALRMRPSPAGGTLQTPSRSSSSTPAPRS</sequence>
<dbReference type="Gene3D" id="1.10.10.10">
    <property type="entry name" value="Winged helix-like DNA-binding domain superfamily/Winged helix DNA-binding domain"/>
    <property type="match status" value="1"/>
</dbReference>
<dbReference type="KEGG" id="aon:DEH84_18500"/>
<gene>
    <name evidence="7" type="ORF">DEH84_18500</name>
</gene>
<dbReference type="PANTHER" id="PTHR46577">
    <property type="entry name" value="HTH-TYPE TRANSCRIPTIONAL REGULATORY PROTEIN GABR"/>
    <property type="match status" value="1"/>
</dbReference>
<keyword evidence="2" id="KW-0805">Transcription regulation</keyword>
<dbReference type="InterPro" id="IPR000524">
    <property type="entry name" value="Tscrpt_reg_HTH_GntR"/>
</dbReference>
<evidence type="ECO:0000313" key="7">
    <source>
        <dbReference type="EMBL" id="AWI55573.1"/>
    </source>
</evidence>
<organism evidence="7 8">
    <name type="scientific">Aquabacterium olei</name>
    <dbReference type="NCBI Taxonomy" id="1296669"/>
    <lineage>
        <taxon>Bacteria</taxon>
        <taxon>Pseudomonadati</taxon>
        <taxon>Pseudomonadota</taxon>
        <taxon>Betaproteobacteria</taxon>
        <taxon>Burkholderiales</taxon>
        <taxon>Aquabacterium</taxon>
    </lineage>
</organism>
<dbReference type="EMBL" id="CP029211">
    <property type="protein sequence ID" value="AWI55573.1"/>
    <property type="molecule type" value="Genomic_DNA"/>
</dbReference>
<keyword evidence="7" id="KW-0614">Plasmid</keyword>
<dbReference type="InterPro" id="IPR036388">
    <property type="entry name" value="WH-like_DNA-bd_sf"/>
</dbReference>
<feature type="region of interest" description="Disordered" evidence="5">
    <location>
        <begin position="138"/>
        <end position="166"/>
    </location>
</feature>
<keyword evidence="3" id="KW-0238">DNA-binding</keyword>
<dbReference type="CDD" id="cd07377">
    <property type="entry name" value="WHTH_GntR"/>
    <property type="match status" value="1"/>
</dbReference>
<geneLocation type="plasmid" evidence="8">
    <name>ptb101</name>
</geneLocation>
<dbReference type="PROSITE" id="PS50949">
    <property type="entry name" value="HTH_GNTR"/>
    <property type="match status" value="1"/>
</dbReference>
<evidence type="ECO:0000256" key="4">
    <source>
        <dbReference type="ARBA" id="ARBA00023163"/>
    </source>
</evidence>
<evidence type="ECO:0000256" key="2">
    <source>
        <dbReference type="ARBA" id="ARBA00023015"/>
    </source>
</evidence>
<evidence type="ECO:0000313" key="8">
    <source>
        <dbReference type="Proteomes" id="UP000244892"/>
    </source>
</evidence>
<dbReference type="OrthoDB" id="8582866at2"/>
<evidence type="ECO:0000256" key="5">
    <source>
        <dbReference type="SAM" id="MobiDB-lite"/>
    </source>
</evidence>
<keyword evidence="8" id="KW-1185">Reference proteome</keyword>
<feature type="compositionally biased region" description="Low complexity" evidence="5">
    <location>
        <begin position="153"/>
        <end position="166"/>
    </location>
</feature>
<dbReference type="SMART" id="SM00345">
    <property type="entry name" value="HTH_GNTR"/>
    <property type="match status" value="1"/>
</dbReference>
<evidence type="ECO:0000256" key="3">
    <source>
        <dbReference type="ARBA" id="ARBA00023125"/>
    </source>
</evidence>
<proteinExistence type="predicted"/>
<dbReference type="Proteomes" id="UP000244892">
    <property type="component" value="Plasmid pTB101"/>
</dbReference>
<dbReference type="GO" id="GO:0003700">
    <property type="term" value="F:DNA-binding transcription factor activity"/>
    <property type="evidence" value="ECO:0007669"/>
    <property type="project" value="InterPro"/>
</dbReference>
<name>A0A2U8FX17_9BURK</name>
<accession>A0A2U8FX17</accession>
<keyword evidence="4" id="KW-0804">Transcription</keyword>